<name>G0L0R3_ZOBGA</name>
<dbReference type="KEGG" id="zga:ZOBELLIA_3442"/>
<proteinExistence type="predicted"/>
<dbReference type="STRING" id="63186.ZOBELLIA_3442"/>
<gene>
    <name evidence="1" type="ordered locus">zobellia_3442</name>
</gene>
<reference evidence="2" key="1">
    <citation type="submission" date="2009-07" db="EMBL/GenBank/DDBJ databases">
        <title>Complete genome sequence of Zobellia galactanivorans Dsij.</title>
        <authorList>
            <consortium name="Genoscope - CEA"/>
        </authorList>
    </citation>
    <scope>NUCLEOTIDE SEQUENCE [LARGE SCALE GENOMIC DNA]</scope>
    <source>
        <strain evidence="2">DSM 12802 / CCUG 47099 / CIP 106680 / NCIMB 13871 / Dsij</strain>
    </source>
</reference>
<protein>
    <submittedName>
        <fullName evidence="1">Uncharacterized protein</fullName>
    </submittedName>
</protein>
<dbReference type="Proteomes" id="UP000008898">
    <property type="component" value="Chromosome"/>
</dbReference>
<organism evidence="1 2">
    <name type="scientific">Zobellia galactanivorans (strain DSM 12802 / CCUG 47099 / CIP 106680 / NCIMB 13871 / Dsij)</name>
    <dbReference type="NCBI Taxonomy" id="63186"/>
    <lineage>
        <taxon>Bacteria</taxon>
        <taxon>Pseudomonadati</taxon>
        <taxon>Bacteroidota</taxon>
        <taxon>Flavobacteriia</taxon>
        <taxon>Flavobacteriales</taxon>
        <taxon>Flavobacteriaceae</taxon>
        <taxon>Zobellia</taxon>
    </lineage>
</organism>
<keyword evidence="2" id="KW-1185">Reference proteome</keyword>
<dbReference type="EMBL" id="FP476056">
    <property type="protein sequence ID" value="CAZ97580.1"/>
    <property type="molecule type" value="Genomic_DNA"/>
</dbReference>
<reference evidence="1 2" key="2">
    <citation type="journal article" date="2012" name="Environ. Microbiol.">
        <title>Characterization of the first alginolytic operons in a marine bacterium: from their emergence in marine Flavobacteriia to their independent transfers to marine Proteobacteria and human gut Bacteroides.</title>
        <authorList>
            <person name="Thomas F."/>
            <person name="Barbeyron T."/>
            <person name="Tonon T."/>
            <person name="Genicot S."/>
            <person name="Czjzek M."/>
            <person name="Michel G."/>
        </authorList>
    </citation>
    <scope>NUCLEOTIDE SEQUENCE [LARGE SCALE GENOMIC DNA]</scope>
    <source>
        <strain evidence="2">DSM 12802 / CCUG 47099 / CIP 106680 / NCIMB 13871 / Dsij</strain>
    </source>
</reference>
<evidence type="ECO:0000313" key="2">
    <source>
        <dbReference type="Proteomes" id="UP000008898"/>
    </source>
</evidence>
<dbReference type="AlphaFoldDB" id="G0L0R3"/>
<accession>G0L0R3</accession>
<evidence type="ECO:0000313" key="1">
    <source>
        <dbReference type="EMBL" id="CAZ97580.1"/>
    </source>
</evidence>
<sequence>MLKIIEGRGDKLSFIDDKLLFIISYTGLKLWYS</sequence>
<dbReference type="HOGENOM" id="CLU_3384551_0_0_10"/>